<dbReference type="PANTHER" id="PTHR11707">
    <property type="entry name" value="L-ASPARAGINASE"/>
    <property type="match status" value="1"/>
</dbReference>
<dbReference type="PIRSF" id="PIRSF500176">
    <property type="entry name" value="L_ASNase"/>
    <property type="match status" value="1"/>
</dbReference>
<dbReference type="InterPro" id="IPR027474">
    <property type="entry name" value="L-asparaginase_N"/>
</dbReference>
<dbReference type="AlphaFoldDB" id="A0A5Q0UF81"/>
<dbReference type="GeneID" id="42364709"/>
<dbReference type="EC" id="6.3.5.-" evidence="7"/>
<dbReference type="OrthoDB" id="371959at2157"/>
<sequence length="432" mass="48322">MYSENIQQLLENKNIETGDRIQVNGRKGRLMPKPGTGDPEILNLKLDSGYNIGLEPEEIELIEKNEDSGELDIDLKHSENKPNILVLHTGGTIASRVSYEEGGVKPAFDPEDLVQMYPELAEEVNLHSEVVAQMLSEDMEPGHWQDIAETIDEVKDDYDGIILGHGTDTMSWTGAGLSLMLQNLDTGVMIVGSQRSSDRPSTDAKMNMYCASRFLTETDFTGFGVCMHETSSDDTCNILPPQKVRKMHTSKRDAFKPINAEKLGSVNYQTGRIETNFDQDDEEYEKNTELDEEVGVLKVRPGMKPKEIEFLIEQDYSGVVIEGTGLGHMPVNAFDEKTQHHEDILEKLEKLSEDTVVVLASQCLDGRTDMNVYDAGIKIQDAGVIESQDMHPELAYVKLMWSLGQTDSMEDAKEVFQENVNGEISDRSMYEG</sequence>
<dbReference type="InterPro" id="IPR037222">
    <property type="entry name" value="GatD_N_sf"/>
</dbReference>
<evidence type="ECO:0000256" key="1">
    <source>
        <dbReference type="ARBA" id="ARBA00022598"/>
    </source>
</evidence>
<dbReference type="InterPro" id="IPR040918">
    <property type="entry name" value="GatD_N"/>
</dbReference>
<dbReference type="InterPro" id="IPR020827">
    <property type="entry name" value="Asparaginase/glutaminase_AS1"/>
</dbReference>
<dbReference type="SMART" id="SM00870">
    <property type="entry name" value="Asparaginase"/>
    <property type="match status" value="1"/>
</dbReference>
<feature type="domain" description="L-asparaginase N-terminal" evidence="8">
    <location>
        <begin position="83"/>
        <end position="273"/>
    </location>
</feature>
<dbReference type="InterPro" id="IPR011878">
    <property type="entry name" value="GatD"/>
</dbReference>
<organism evidence="11 12">
    <name type="scientific">Candidatus Nanohalobium constans</name>
    <dbReference type="NCBI Taxonomy" id="2565781"/>
    <lineage>
        <taxon>Archaea</taxon>
        <taxon>Candidatus Nanohalarchaeota</taxon>
        <taxon>Candidatus Nanohalobia</taxon>
        <taxon>Candidatus Nanohalobiales</taxon>
        <taxon>Candidatus Nanohalobiaceae</taxon>
        <taxon>Candidatus Nanohalobium</taxon>
    </lineage>
</organism>
<reference evidence="12" key="1">
    <citation type="submission" date="2019-05" db="EMBL/GenBank/DDBJ databases">
        <title>Candidatus Nanohalobium constans, a novel model system to study the DPANN nano-sized archaea: genomic and physiological characterization of a nanoarchaeon co-cultured with its chitinotrophic host.</title>
        <authorList>
            <person name="La Cono V."/>
            <person name="Arcadi E."/>
            <person name="Crisafi F."/>
            <person name="Denaro R."/>
            <person name="La Spada G."/>
            <person name="Messina E."/>
            <person name="Smedile F."/>
            <person name="Toshchakov S.V."/>
            <person name="Shevchenko M.A."/>
            <person name="Golyshin P.N."/>
            <person name="Golyshina O.V."/>
            <person name="Ferrer M."/>
            <person name="Rohde M."/>
            <person name="Mushegian A."/>
            <person name="Sorokin D.Y."/>
            <person name="Giuliano L."/>
            <person name="Yakimov M.M."/>
        </authorList>
    </citation>
    <scope>NUCLEOTIDE SEQUENCE [LARGE SCALE GENOMIC DNA]</scope>
    <source>
        <strain evidence="12">LC1Nh</strain>
    </source>
</reference>
<dbReference type="Gene3D" id="3.40.50.40">
    <property type="match status" value="1"/>
</dbReference>
<dbReference type="InterPro" id="IPR037152">
    <property type="entry name" value="L-asparaginase_N_sf"/>
</dbReference>
<name>A0A5Q0UF81_9ARCH</name>
<dbReference type="InterPro" id="IPR027475">
    <property type="entry name" value="Asparaginase/glutaminase_AS2"/>
</dbReference>
<dbReference type="GO" id="GO:0006450">
    <property type="term" value="P:regulation of translational fidelity"/>
    <property type="evidence" value="ECO:0007669"/>
    <property type="project" value="InterPro"/>
</dbReference>
<evidence type="ECO:0000256" key="7">
    <source>
        <dbReference type="RuleBase" id="RU004457"/>
    </source>
</evidence>
<dbReference type="NCBIfam" id="TIGR02153">
    <property type="entry name" value="gatD_arch"/>
    <property type="match status" value="1"/>
</dbReference>
<comment type="similarity">
    <text evidence="7">Belongs to the asparaginase 1 family. GatD subfamily.</text>
</comment>
<evidence type="ECO:0000256" key="5">
    <source>
        <dbReference type="PROSITE-ProRule" id="PRU10099"/>
    </source>
</evidence>
<dbReference type="InterPro" id="IPR006034">
    <property type="entry name" value="Asparaginase/glutaminase-like"/>
</dbReference>
<dbReference type="EMBL" id="CP040089">
    <property type="protein sequence ID" value="QGA80227.1"/>
    <property type="molecule type" value="Genomic_DNA"/>
</dbReference>
<keyword evidence="1 7" id="KW-0436">Ligase</keyword>
<dbReference type="InterPro" id="IPR036152">
    <property type="entry name" value="Asp/glu_Ase-like_sf"/>
</dbReference>
<feature type="active site" evidence="5">
    <location>
        <position position="92"/>
    </location>
</feature>
<dbReference type="GO" id="GO:0016740">
    <property type="term" value="F:transferase activity"/>
    <property type="evidence" value="ECO:0007669"/>
    <property type="project" value="UniProtKB-KW"/>
</dbReference>
<dbReference type="PANTHER" id="PTHR11707:SF28">
    <property type="entry name" value="60 KDA LYSOPHOSPHOLIPASE"/>
    <property type="match status" value="1"/>
</dbReference>
<dbReference type="Pfam" id="PF00710">
    <property type="entry name" value="Asparaginase"/>
    <property type="match status" value="1"/>
</dbReference>
<feature type="active site" evidence="6">
    <location>
        <position position="167"/>
    </location>
</feature>
<dbReference type="SUPFAM" id="SSF141300">
    <property type="entry name" value="GatD N-terminal domain-like"/>
    <property type="match status" value="1"/>
</dbReference>
<evidence type="ECO:0000256" key="4">
    <source>
        <dbReference type="ARBA" id="ARBA00022917"/>
    </source>
</evidence>
<comment type="subunit">
    <text evidence="7">Heterodimer of GatD and GatE.</text>
</comment>
<dbReference type="RefSeq" id="WP_153549966.1">
    <property type="nucleotide sequence ID" value="NZ_CP040089.1"/>
</dbReference>
<evidence type="ECO:0000313" key="11">
    <source>
        <dbReference type="EMBL" id="QGA80227.1"/>
    </source>
</evidence>
<dbReference type="KEGG" id="ncon:LC1Nh_0326"/>
<evidence type="ECO:0000256" key="3">
    <source>
        <dbReference type="ARBA" id="ARBA00022840"/>
    </source>
</evidence>
<dbReference type="Gene3D" id="2.30.30.520">
    <property type="match status" value="1"/>
</dbReference>
<dbReference type="PROSITE" id="PS00917">
    <property type="entry name" value="ASN_GLN_ASE_2"/>
    <property type="match status" value="1"/>
</dbReference>
<comment type="catalytic activity">
    <reaction evidence="7">
        <text>L-glutamyl-tRNA(Gln) + L-glutamine + ATP + H2O = L-glutaminyl-tRNA(Gln) + L-glutamate + ADP + phosphate + H(+)</text>
        <dbReference type="Rhea" id="RHEA:17521"/>
        <dbReference type="Rhea" id="RHEA-COMP:9681"/>
        <dbReference type="Rhea" id="RHEA-COMP:9684"/>
        <dbReference type="ChEBI" id="CHEBI:15377"/>
        <dbReference type="ChEBI" id="CHEBI:15378"/>
        <dbReference type="ChEBI" id="CHEBI:29985"/>
        <dbReference type="ChEBI" id="CHEBI:30616"/>
        <dbReference type="ChEBI" id="CHEBI:43474"/>
        <dbReference type="ChEBI" id="CHEBI:58359"/>
        <dbReference type="ChEBI" id="CHEBI:78520"/>
        <dbReference type="ChEBI" id="CHEBI:78521"/>
        <dbReference type="ChEBI" id="CHEBI:456216"/>
    </reaction>
</comment>
<dbReference type="GO" id="GO:0006412">
    <property type="term" value="P:translation"/>
    <property type="evidence" value="ECO:0007669"/>
    <property type="project" value="UniProtKB-KW"/>
</dbReference>
<dbReference type="Proteomes" id="UP000377803">
    <property type="component" value="Chromosome"/>
</dbReference>
<proteinExistence type="inferred from homology"/>
<dbReference type="Gene3D" id="3.40.50.1170">
    <property type="entry name" value="L-asparaginase, N-terminal domain"/>
    <property type="match status" value="1"/>
</dbReference>
<dbReference type="Pfam" id="PF17763">
    <property type="entry name" value="Asparaginase_C"/>
    <property type="match status" value="1"/>
</dbReference>
<dbReference type="Pfam" id="PF18195">
    <property type="entry name" value="GatD_N"/>
    <property type="match status" value="1"/>
</dbReference>
<dbReference type="NCBIfam" id="TIGR00519">
    <property type="entry name" value="asnASE_I"/>
    <property type="match status" value="1"/>
</dbReference>
<dbReference type="PROSITE" id="PS00144">
    <property type="entry name" value="ASN_GLN_ASE_1"/>
    <property type="match status" value="1"/>
</dbReference>
<gene>
    <name evidence="11" type="primary">gatD</name>
    <name evidence="11" type="ORF">LC1Nh_0326</name>
</gene>
<comment type="function">
    <text evidence="7">Allows the formation of correctly charged Gln-tRNA(Gln) through the transamidation of misacylated Glu-tRNA(Gln) in organisms which lack glutaminyl-tRNA synthetase. The reaction takes place in the presence of glutamine and ATP through an activated gamma-phospho-Glu-tRNA(Gln). The GatDE system is specific for glutamate and does not act on aspartate.</text>
</comment>
<evidence type="ECO:0000256" key="2">
    <source>
        <dbReference type="ARBA" id="ARBA00022741"/>
    </source>
</evidence>
<feature type="domain" description="GatD N-terminal" evidence="10">
    <location>
        <begin position="15"/>
        <end position="62"/>
    </location>
</feature>
<feature type="domain" description="Asparaginase/glutaminase C-terminal" evidence="9">
    <location>
        <begin position="294"/>
        <end position="416"/>
    </location>
</feature>
<dbReference type="InterPro" id="IPR006033">
    <property type="entry name" value="AsnA_fam"/>
</dbReference>
<dbReference type="PRINTS" id="PR00139">
    <property type="entry name" value="ASNGLNASE"/>
</dbReference>
<dbReference type="GO" id="GO:0006520">
    <property type="term" value="P:amino acid metabolic process"/>
    <property type="evidence" value="ECO:0007669"/>
    <property type="project" value="InterPro"/>
</dbReference>
<dbReference type="GO" id="GO:0050567">
    <property type="term" value="F:glutaminyl-tRNA synthase (glutamine-hydrolyzing) activity"/>
    <property type="evidence" value="ECO:0007669"/>
    <property type="project" value="RHEA"/>
</dbReference>
<evidence type="ECO:0000256" key="6">
    <source>
        <dbReference type="PROSITE-ProRule" id="PRU10100"/>
    </source>
</evidence>
<dbReference type="PROSITE" id="PS51732">
    <property type="entry name" value="ASN_GLN_ASE_3"/>
    <property type="match status" value="1"/>
</dbReference>
<accession>A0A5Q0UF81</accession>
<keyword evidence="2" id="KW-0547">Nucleotide-binding</keyword>
<evidence type="ECO:0000313" key="12">
    <source>
        <dbReference type="Proteomes" id="UP000377803"/>
    </source>
</evidence>
<evidence type="ECO:0000259" key="9">
    <source>
        <dbReference type="Pfam" id="PF17763"/>
    </source>
</evidence>
<keyword evidence="4 7" id="KW-0648">Protein biosynthesis</keyword>
<dbReference type="NCBIfam" id="NF003217">
    <property type="entry name" value="PRK04183.1"/>
    <property type="match status" value="1"/>
</dbReference>
<dbReference type="SUPFAM" id="SSF53774">
    <property type="entry name" value="Glutaminase/Asparaginase"/>
    <property type="match status" value="1"/>
</dbReference>
<keyword evidence="12" id="KW-1185">Reference proteome</keyword>
<dbReference type="InterPro" id="IPR027473">
    <property type="entry name" value="L-asparaginase_C"/>
</dbReference>
<keyword evidence="11" id="KW-0808">Transferase</keyword>
<dbReference type="InterPro" id="IPR040919">
    <property type="entry name" value="Asparaginase_C"/>
</dbReference>
<keyword evidence="3" id="KW-0067">ATP-binding</keyword>
<evidence type="ECO:0000259" key="10">
    <source>
        <dbReference type="Pfam" id="PF18195"/>
    </source>
</evidence>
<evidence type="ECO:0000259" key="8">
    <source>
        <dbReference type="Pfam" id="PF00710"/>
    </source>
</evidence>
<dbReference type="PIRSF" id="PIRSF001220">
    <property type="entry name" value="L-ASNase_gatD"/>
    <property type="match status" value="1"/>
</dbReference>
<protein>
    <recommendedName>
        <fullName evidence="7">Glutamyl-tRNA(Gln) amidotransferase subunit D</fullName>
        <ecNumber evidence="7">6.3.5.-</ecNumber>
    </recommendedName>
</protein>
<dbReference type="GO" id="GO:0004067">
    <property type="term" value="F:asparaginase activity"/>
    <property type="evidence" value="ECO:0007669"/>
    <property type="project" value="UniProtKB-UniRule"/>
</dbReference>
<dbReference type="GO" id="GO:0005524">
    <property type="term" value="F:ATP binding"/>
    <property type="evidence" value="ECO:0007669"/>
    <property type="project" value="UniProtKB-KW"/>
</dbReference>